<feature type="domain" description="ECM29 ARM-like repeats" evidence="7">
    <location>
        <begin position="705"/>
        <end position="826"/>
    </location>
</feature>
<evidence type="ECO:0000259" key="6">
    <source>
        <dbReference type="Pfam" id="PF13001"/>
    </source>
</evidence>
<dbReference type="Pfam" id="PF13001">
    <property type="entry name" value="ECM29_N"/>
    <property type="match status" value="1"/>
</dbReference>
<dbReference type="InterPro" id="IPR016024">
    <property type="entry name" value="ARM-type_fold"/>
</dbReference>
<evidence type="ECO:0000259" key="7">
    <source>
        <dbReference type="Pfam" id="PF23702"/>
    </source>
</evidence>
<proteinExistence type="predicted"/>
<comment type="caution">
    <text evidence="9">The sequence shown here is derived from an EMBL/GenBank/DDBJ whole genome shotgun (WGS) entry which is preliminary data.</text>
</comment>
<reference evidence="9" key="2">
    <citation type="journal article" date="2022" name="Proc. Natl. Acad. Sci. U.S.A.">
        <title>Diploid-dominant life cycles characterize the early evolution of Fungi.</title>
        <authorList>
            <person name="Amses K.R."/>
            <person name="Simmons D.R."/>
            <person name="Longcore J.E."/>
            <person name="Mondo S.J."/>
            <person name="Seto K."/>
            <person name="Jeronimo G.H."/>
            <person name="Bonds A.E."/>
            <person name="Quandt C.A."/>
            <person name="Davis W.J."/>
            <person name="Chang Y."/>
            <person name="Federici B.A."/>
            <person name="Kuo A."/>
            <person name="LaButti K."/>
            <person name="Pangilinan J."/>
            <person name="Andreopoulos W."/>
            <person name="Tritt A."/>
            <person name="Riley R."/>
            <person name="Hundley H."/>
            <person name="Johnson J."/>
            <person name="Lipzen A."/>
            <person name="Barry K."/>
            <person name="Lang B.F."/>
            <person name="Cuomo C.A."/>
            <person name="Buchler N.E."/>
            <person name="Grigoriev I.V."/>
            <person name="Spatafora J.W."/>
            <person name="Stajich J.E."/>
            <person name="James T.Y."/>
        </authorList>
    </citation>
    <scope>NUCLEOTIDE SEQUENCE</scope>
    <source>
        <strain evidence="9">AG</strain>
    </source>
</reference>
<dbReference type="GeneID" id="75910215"/>
<gene>
    <name evidence="9" type="ORF">K450DRAFT_216489</name>
</gene>
<evidence type="ECO:0000256" key="2">
    <source>
        <dbReference type="ARBA" id="ARBA00022490"/>
    </source>
</evidence>
<dbReference type="InterPro" id="IPR011989">
    <property type="entry name" value="ARM-like"/>
</dbReference>
<dbReference type="InterPro" id="IPR055443">
    <property type="entry name" value="HEAT_ECM29"/>
</dbReference>
<evidence type="ECO:0000313" key="10">
    <source>
        <dbReference type="Proteomes" id="UP001206595"/>
    </source>
</evidence>
<name>A0AAD5EIR2_UMBRA</name>
<dbReference type="EMBL" id="MU620892">
    <property type="protein sequence ID" value="KAI8584453.1"/>
    <property type="molecule type" value="Genomic_DNA"/>
</dbReference>
<keyword evidence="4" id="KW-0647">Proteasome</keyword>
<dbReference type="Pfam" id="PF23702">
    <property type="entry name" value="ARM_ECM29"/>
    <property type="match status" value="1"/>
</dbReference>
<comment type="subcellular location">
    <subcellularLocation>
        <location evidence="1">Cytoplasm</location>
    </subcellularLocation>
</comment>
<feature type="domain" description="Proteasome adapter and scaffold protein ECM29 HEAT-repeat" evidence="8">
    <location>
        <begin position="1357"/>
        <end position="1518"/>
    </location>
</feature>
<feature type="domain" description="Proteasome component Ecm29 N-terminal" evidence="6">
    <location>
        <begin position="9"/>
        <end position="548"/>
    </location>
</feature>
<dbReference type="GO" id="GO:0005737">
    <property type="term" value="C:cytoplasm"/>
    <property type="evidence" value="ECO:0007669"/>
    <property type="project" value="UniProtKB-SubCell"/>
</dbReference>
<feature type="region of interest" description="Disordered" evidence="5">
    <location>
        <begin position="190"/>
        <end position="237"/>
    </location>
</feature>
<keyword evidence="2" id="KW-0963">Cytoplasm</keyword>
<dbReference type="RefSeq" id="XP_051449457.1">
    <property type="nucleotide sequence ID" value="XM_051584865.1"/>
</dbReference>
<dbReference type="GO" id="GO:0060090">
    <property type="term" value="F:molecular adaptor activity"/>
    <property type="evidence" value="ECO:0007669"/>
    <property type="project" value="InterPro"/>
</dbReference>
<evidence type="ECO:0000256" key="1">
    <source>
        <dbReference type="ARBA" id="ARBA00004496"/>
    </source>
</evidence>
<dbReference type="PANTHER" id="PTHR23346">
    <property type="entry name" value="TRANSLATIONAL ACTIVATOR GCN1-RELATED"/>
    <property type="match status" value="1"/>
</dbReference>
<dbReference type="Gene3D" id="1.25.10.10">
    <property type="entry name" value="Leucine-rich Repeat Variant"/>
    <property type="match status" value="2"/>
</dbReference>
<dbReference type="Pfam" id="PF23731">
    <property type="entry name" value="ARM_ECM29_C"/>
    <property type="match status" value="1"/>
</dbReference>
<evidence type="ECO:0008006" key="11">
    <source>
        <dbReference type="Google" id="ProtNLM"/>
    </source>
</evidence>
<keyword evidence="3" id="KW-0677">Repeat</keyword>
<dbReference type="InterPro" id="IPR055444">
    <property type="entry name" value="ARM_ECM29"/>
</dbReference>
<accession>A0AAD5EIR2</accession>
<dbReference type="GO" id="GO:0005634">
    <property type="term" value="C:nucleus"/>
    <property type="evidence" value="ECO:0007669"/>
    <property type="project" value="TreeGrafter"/>
</dbReference>
<evidence type="ECO:0000313" key="9">
    <source>
        <dbReference type="EMBL" id="KAI8584453.1"/>
    </source>
</evidence>
<dbReference type="GO" id="GO:0036503">
    <property type="term" value="P:ERAD pathway"/>
    <property type="evidence" value="ECO:0007669"/>
    <property type="project" value="TreeGrafter"/>
</dbReference>
<evidence type="ECO:0000256" key="5">
    <source>
        <dbReference type="SAM" id="MobiDB-lite"/>
    </source>
</evidence>
<sequence length="1892" mass="211935">MNNNELQLLEAVELRLAVAETDAQLEKNVGNFLVPVLLKMSSTSDVVRKKVTVVLAHINKRVKPNTQIKLPFEALLNQFNDPNVGVFVKNFTIIYLEMAYSRLPADEAATFIPKLLPGIAARPVPQRMTVLHMVLPVLNKFKMAPADYRVARTELFKFEQNQADLKIILAFFLDVMLYNPPTVNDQRRAAMEARAARDAARGDQLQSESPAELRQRRAQELASLHSGTAPTENTPVSVIPDGLSPHAVSEVTRDGKVTWTSSRLSDAKLGILKFLMTDTFVDRERLNHFIVGACDPNDGVVMSSEDGLRRWVANVDYENTQTVAGLYTLYLGSKAPNANAVKFARKPGTKAIKLRVVQYLTRSVLATNMAAQVVMVLFDGLYGENTSSKLQQSAMTFIQWVARMADSTKLAPTAPVIISGLLKCIETTKGARGHEAEAVRGYAYVACGLVAKKVPSVARNDASVLETFFKNLEEEPKNVCVYIQDAMSSMIDVYKSDETPADVRSKIDELVLSSVEKHNVSSIYIALKFANAIYPFSSVFARYICLLGVSATVGKLEVRDEASKGLRPFIHHDNEFTQTPTSYPASVFPDFVQMIEYIHSHRPNENYGYYSKTPVVHGYPVEVYTEILKFLRTILVVEANGDNLVIDDTIEEKADDGMTESPVVRSNFAALVHDWWNQGNDSPKKQALEKYLLLIKNGLDQKVQDALLHAKASTCLLEMISLGPSSVSKSFSENMDFFKEFLASPKVETRAAFAHIFGIIGSEEDVSDSTIQSNLQELTEIAEKPITSTTSQEGLNRKHGSILCVGYLLSRCLYRGRKVDHDIMKKSVAAIVSQLHLQQNVSNVVFIIAAEQALQEIARFTELPFPRGTAQDDEDGKTVSTPKEDHAMEVDQPDISQRKVIHKFASIVKSSQENKLQERALLALGNIGMSLVDGGDLLDFVMKVVYDSADSKQVELAFAAGEAFSYIVSGWNSEAMIKFKDISDVSDPVIWDNEEIQRRKIILEQLFDTIFTKYITSPKAWYRKAACTWILCVVKFCKANELVRSYFPRIHTALSGLLADRDDFTQELASNCLGLIYESGDKEMKEDLLRSLVGTFTEGRTIQAQSLTGDTVLFENGAVGNAPDGSSISTYKELCSLASDLNQPDLVYKFMNLANHNVMWASRRGAAFGFQSLMAHAEKELEPYLSKLIPRLYRYQFDPNPKVNETMKQIWKTLVKDPKKSVDQYYDQIMDDLIDGLGNRLWRVREGSCRAVTDILQGRHLYQLEPYLEVLWKMCFRALDDVKESVRQAALATCKNLSRLTVRYCDPAVVSQQDGAKVMNIVIPYLLEQGIVSNAADIQKFTLNTLLQVCKTGAILLRPHVPAIVDTLLQSLSSLEPQELNYLSFHTESYNISQDQLDSARLMGTKNSPMMEGIEQCIKQIDEEVMRELSPRVLHIIRTGTGLPTKAGCARFIVSMCMTRKSAFEPVADNFLKALSGAVQDKNATIRKSWATAVGYVCQLSSQQKTIAFLKHIQKIYVEEDDDDARIVSAITLGEMCKFAPDRMKSIASEVVPVIFFGEHDTDKATAECWKTAWESLTSGTRSMVTLYMDEIIEFLHPHLNSPYWRMKQTAALTIADLCKTSGKALGAHVNKVMPIMVSTLNTRYWAGKETVLDAFVQLCLSSPAWFDGNTSPSLDEAYQIMKRESKRNNRSYKRNALSSLTLFLDKFNDRLDVYDDAFGYLEPLCNLDIEEEELDEENDRPLLLLIKANAFKALLAAFRPDIFKDQQNEILPLITMLTSGIDNLVWNVQLAVLDSLHTLVQRIPKQCWTGDMADTIIESCWISLFNMKYSAIRTSAMKVLKETINGLKETGIVEGDRKAAFMQKADSYMVREVNNALKDDMKDVKQDVASM</sequence>
<dbReference type="InterPro" id="IPR024372">
    <property type="entry name" value="Ecm29_N"/>
</dbReference>
<reference evidence="9" key="1">
    <citation type="submission" date="2021-06" db="EMBL/GenBank/DDBJ databases">
        <authorList>
            <consortium name="DOE Joint Genome Institute"/>
            <person name="Mondo S.J."/>
            <person name="Amses K.R."/>
            <person name="Simmons D.R."/>
            <person name="Longcore J.E."/>
            <person name="Seto K."/>
            <person name="Alves G.H."/>
            <person name="Bonds A.E."/>
            <person name="Quandt C.A."/>
            <person name="Davis W.J."/>
            <person name="Chang Y."/>
            <person name="Letcher P.M."/>
            <person name="Powell M.J."/>
            <person name="Kuo A."/>
            <person name="Labutti K."/>
            <person name="Pangilinan J."/>
            <person name="Andreopoulos W."/>
            <person name="Tritt A."/>
            <person name="Riley R."/>
            <person name="Hundley H."/>
            <person name="Johnson J."/>
            <person name="Lipzen A."/>
            <person name="Barry K."/>
            <person name="Berbee M.L."/>
            <person name="Buchler N.E."/>
            <person name="Grigoriev I.V."/>
            <person name="Spatafora J.W."/>
            <person name="Stajich J.E."/>
            <person name="James T.Y."/>
        </authorList>
    </citation>
    <scope>NUCLEOTIDE SEQUENCE</scope>
    <source>
        <strain evidence="9">AG</strain>
    </source>
</reference>
<evidence type="ECO:0000259" key="8">
    <source>
        <dbReference type="Pfam" id="PF24492"/>
    </source>
</evidence>
<dbReference type="SUPFAM" id="SSF48371">
    <property type="entry name" value="ARM repeat"/>
    <property type="match status" value="3"/>
</dbReference>
<dbReference type="PANTHER" id="PTHR23346:SF19">
    <property type="entry name" value="PROTEASOME ADAPTER AND SCAFFOLD PROTEIN ECM29"/>
    <property type="match status" value="1"/>
</dbReference>
<keyword evidence="10" id="KW-1185">Reference proteome</keyword>
<dbReference type="Proteomes" id="UP001206595">
    <property type="component" value="Unassembled WGS sequence"/>
</dbReference>
<dbReference type="GO" id="GO:0000502">
    <property type="term" value="C:proteasome complex"/>
    <property type="evidence" value="ECO:0007669"/>
    <property type="project" value="UniProtKB-KW"/>
</dbReference>
<evidence type="ECO:0000256" key="4">
    <source>
        <dbReference type="ARBA" id="ARBA00022942"/>
    </source>
</evidence>
<evidence type="ECO:0000256" key="3">
    <source>
        <dbReference type="ARBA" id="ARBA00022737"/>
    </source>
</evidence>
<feature type="compositionally biased region" description="Polar residues" evidence="5">
    <location>
        <begin position="225"/>
        <end position="236"/>
    </location>
</feature>
<dbReference type="GO" id="GO:0043248">
    <property type="term" value="P:proteasome assembly"/>
    <property type="evidence" value="ECO:0007669"/>
    <property type="project" value="InterPro"/>
</dbReference>
<organism evidence="9 10">
    <name type="scientific">Umbelopsis ramanniana AG</name>
    <dbReference type="NCBI Taxonomy" id="1314678"/>
    <lineage>
        <taxon>Eukaryota</taxon>
        <taxon>Fungi</taxon>
        <taxon>Fungi incertae sedis</taxon>
        <taxon>Mucoromycota</taxon>
        <taxon>Mucoromycotina</taxon>
        <taxon>Umbelopsidomycetes</taxon>
        <taxon>Umbelopsidales</taxon>
        <taxon>Umbelopsidaceae</taxon>
        <taxon>Umbelopsis</taxon>
    </lineage>
</organism>
<dbReference type="Pfam" id="PF24492">
    <property type="entry name" value="HEAT_ECM29"/>
    <property type="match status" value="1"/>
</dbReference>
<protein>
    <recommendedName>
        <fullName evidence="11">Proteasome component ECM29</fullName>
    </recommendedName>
</protein>
<feature type="compositionally biased region" description="Basic and acidic residues" evidence="5">
    <location>
        <begin position="190"/>
        <end position="201"/>
    </location>
</feature>